<accession>A0A2T0UST0</accession>
<proteinExistence type="predicted"/>
<evidence type="ECO:0000313" key="2">
    <source>
        <dbReference type="Proteomes" id="UP000238176"/>
    </source>
</evidence>
<protein>
    <submittedName>
        <fullName evidence="1">Uncharacterized protein</fullName>
    </submittedName>
</protein>
<name>A0A2T0UST0_9ACTN</name>
<comment type="caution">
    <text evidence="1">The sequence shown here is derived from an EMBL/GenBank/DDBJ whole genome shotgun (WGS) entry which is preliminary data.</text>
</comment>
<dbReference type="EMBL" id="PVTJ01000002">
    <property type="protein sequence ID" value="PRY60970.1"/>
    <property type="molecule type" value="Genomic_DNA"/>
</dbReference>
<dbReference type="Proteomes" id="UP000238176">
    <property type="component" value="Unassembled WGS sequence"/>
</dbReference>
<gene>
    <name evidence="1" type="ORF">B0I28_102585</name>
</gene>
<evidence type="ECO:0000313" key="1">
    <source>
        <dbReference type="EMBL" id="PRY60970.1"/>
    </source>
</evidence>
<keyword evidence="2" id="KW-1185">Reference proteome</keyword>
<reference evidence="1 2" key="1">
    <citation type="submission" date="2018-03" db="EMBL/GenBank/DDBJ databases">
        <title>Genomic Encyclopedia of Type Strains, Phase III (KMG-III): the genomes of soil and plant-associated and newly described type strains.</title>
        <authorList>
            <person name="Whitman W."/>
        </authorList>
    </citation>
    <scope>NUCLEOTIDE SEQUENCE [LARGE SCALE GENOMIC DNA]</scope>
    <source>
        <strain evidence="1 2">CGMCC 4.7067</strain>
    </source>
</reference>
<organism evidence="1 2">
    <name type="scientific">Glycomyces artemisiae</name>
    <dbReference type="NCBI Taxonomy" id="1076443"/>
    <lineage>
        <taxon>Bacteria</taxon>
        <taxon>Bacillati</taxon>
        <taxon>Actinomycetota</taxon>
        <taxon>Actinomycetes</taxon>
        <taxon>Glycomycetales</taxon>
        <taxon>Glycomycetaceae</taxon>
        <taxon>Glycomyces</taxon>
    </lineage>
</organism>
<dbReference type="AlphaFoldDB" id="A0A2T0UST0"/>
<sequence>MYLAQLGPDFRFTLQDDWISMCLGDEEAVASLLAWDEAEVAEPEILRDDLHDASVYTCDWVWHSASNQGQLLTISVEVRDWSSFEPYEKPGSGTVDIDNWPSSGWSSDYEVLDGWENGICIQHWGTSSDEYRCVASEENLRLTVKSEPKTYDTPHDSKYFGPGGKSVEDLTVELGELVRETFAR</sequence>